<dbReference type="InterPro" id="IPR015424">
    <property type="entry name" value="PyrdxlP-dep_Trfase"/>
</dbReference>
<dbReference type="SUPFAM" id="SSF53383">
    <property type="entry name" value="PLP-dependent transferases"/>
    <property type="match status" value="1"/>
</dbReference>
<keyword evidence="3" id="KW-0805">Transcription regulation</keyword>
<dbReference type="CDD" id="cd07377">
    <property type="entry name" value="WHTH_GntR"/>
    <property type="match status" value="1"/>
</dbReference>
<dbReference type="InterPro" id="IPR004839">
    <property type="entry name" value="Aminotransferase_I/II_large"/>
</dbReference>
<feature type="domain" description="HTH gntR-type" evidence="6">
    <location>
        <begin position="2"/>
        <end position="70"/>
    </location>
</feature>
<name>A0ABU9D6V7_9PROT</name>
<dbReference type="InterPro" id="IPR051446">
    <property type="entry name" value="HTH_trans_reg/aminotransferase"/>
</dbReference>
<dbReference type="Gene3D" id="3.40.640.10">
    <property type="entry name" value="Type I PLP-dependent aspartate aminotransferase-like (Major domain)"/>
    <property type="match status" value="1"/>
</dbReference>
<dbReference type="Proteomes" id="UP001446205">
    <property type="component" value="Unassembled WGS sequence"/>
</dbReference>
<dbReference type="RefSeq" id="WP_341370328.1">
    <property type="nucleotide sequence ID" value="NZ_JBBPCO010000004.1"/>
</dbReference>
<dbReference type="Gene3D" id="3.90.1150.10">
    <property type="entry name" value="Aspartate Aminotransferase, domain 1"/>
    <property type="match status" value="1"/>
</dbReference>
<dbReference type="InterPro" id="IPR036390">
    <property type="entry name" value="WH_DNA-bd_sf"/>
</dbReference>
<dbReference type="CDD" id="cd00609">
    <property type="entry name" value="AAT_like"/>
    <property type="match status" value="1"/>
</dbReference>
<dbReference type="Gene3D" id="1.10.10.10">
    <property type="entry name" value="Winged helix-like DNA-binding domain superfamily/Winged helix DNA-binding domain"/>
    <property type="match status" value="1"/>
</dbReference>
<evidence type="ECO:0000259" key="6">
    <source>
        <dbReference type="PROSITE" id="PS50949"/>
    </source>
</evidence>
<dbReference type="InterPro" id="IPR036388">
    <property type="entry name" value="WH-like_DNA-bd_sf"/>
</dbReference>
<keyword evidence="7" id="KW-0808">Transferase</keyword>
<dbReference type="InterPro" id="IPR015421">
    <property type="entry name" value="PyrdxlP-dep_Trfase_major"/>
</dbReference>
<evidence type="ECO:0000256" key="2">
    <source>
        <dbReference type="ARBA" id="ARBA00022898"/>
    </source>
</evidence>
<comment type="similarity">
    <text evidence="1">In the C-terminal section; belongs to the class-I pyridoxal-phosphate-dependent aminotransferase family.</text>
</comment>
<keyword evidence="4" id="KW-0238">DNA-binding</keyword>
<dbReference type="PANTHER" id="PTHR46577:SF2">
    <property type="entry name" value="TRANSCRIPTIONAL REGULATORY PROTEIN"/>
    <property type="match status" value="1"/>
</dbReference>
<reference evidence="7 8" key="1">
    <citation type="submission" date="2024-04" db="EMBL/GenBank/DDBJ databases">
        <authorList>
            <person name="Abashina T."/>
            <person name="Shaikin A."/>
        </authorList>
    </citation>
    <scope>NUCLEOTIDE SEQUENCE [LARGE SCALE GENOMIC DNA]</scope>
    <source>
        <strain evidence="7 8">AAFK</strain>
    </source>
</reference>
<protein>
    <submittedName>
        <fullName evidence="7">PLP-dependent aminotransferase family protein</fullName>
    </submittedName>
</protein>
<gene>
    <name evidence="7" type="ORF">WOB96_05765</name>
</gene>
<dbReference type="PROSITE" id="PS50949">
    <property type="entry name" value="HTH_GNTR"/>
    <property type="match status" value="1"/>
</dbReference>
<evidence type="ECO:0000313" key="8">
    <source>
        <dbReference type="Proteomes" id="UP001446205"/>
    </source>
</evidence>
<evidence type="ECO:0000256" key="3">
    <source>
        <dbReference type="ARBA" id="ARBA00023015"/>
    </source>
</evidence>
<keyword evidence="2" id="KW-0663">Pyridoxal phosphate</keyword>
<accession>A0ABU9D6V7</accession>
<dbReference type="GO" id="GO:0008483">
    <property type="term" value="F:transaminase activity"/>
    <property type="evidence" value="ECO:0007669"/>
    <property type="project" value="UniProtKB-KW"/>
</dbReference>
<evidence type="ECO:0000313" key="7">
    <source>
        <dbReference type="EMBL" id="MEK8089270.1"/>
    </source>
</evidence>
<evidence type="ECO:0000256" key="5">
    <source>
        <dbReference type="ARBA" id="ARBA00023163"/>
    </source>
</evidence>
<proteinExistence type="inferred from homology"/>
<evidence type="ECO:0000256" key="4">
    <source>
        <dbReference type="ARBA" id="ARBA00023125"/>
    </source>
</evidence>
<evidence type="ECO:0000256" key="1">
    <source>
        <dbReference type="ARBA" id="ARBA00005384"/>
    </source>
</evidence>
<organism evidence="7 8">
    <name type="scientific">Thermithiobacillus plumbiphilus</name>
    <dbReference type="NCBI Taxonomy" id="1729899"/>
    <lineage>
        <taxon>Bacteria</taxon>
        <taxon>Pseudomonadati</taxon>
        <taxon>Pseudomonadota</taxon>
        <taxon>Acidithiobacillia</taxon>
        <taxon>Acidithiobacillales</taxon>
        <taxon>Thermithiobacillaceae</taxon>
        <taxon>Thermithiobacillus</taxon>
    </lineage>
</organism>
<keyword evidence="8" id="KW-1185">Reference proteome</keyword>
<dbReference type="Pfam" id="PF00155">
    <property type="entry name" value="Aminotran_1_2"/>
    <property type="match status" value="1"/>
</dbReference>
<dbReference type="InterPro" id="IPR015422">
    <property type="entry name" value="PyrdxlP-dep_Trfase_small"/>
</dbReference>
<dbReference type="Pfam" id="PF00392">
    <property type="entry name" value="GntR"/>
    <property type="match status" value="1"/>
</dbReference>
<dbReference type="InterPro" id="IPR000524">
    <property type="entry name" value="Tscrpt_reg_HTH_GntR"/>
</dbReference>
<sequence length="468" mass="50690">MPTLYRDIAEELARQIATGVHRPGDRLPGVRSHAQQRGVSVATVVAAYRKLEDAGYIEARSRSGFYVRARQTIQTIESTAAPVAAPPRPVTGQAMAMALIKAANDPGIVQLGAAVPDPSYLPTNAVARALAGIARTERSRAAAYMMPPGAPELRRQIARRMSQTGGSIPADEVIITTGCQEALSLALRAVTVRGDVVAVESPAFYGLLHVMESLGLEALEIPAHPREGLALDALALALDRWKVAACVVSPNFSNPLGYCMSDDRKRALVERLAQHGIPLIEDDVYGDLGFGNRRPSTCKGLMPQADILYCSSFSKTLSPGLRIGWVAAGGRHRERIEYLKYVTSIASPTVPQLAVAELLESGRYERYLREVRGRYASAVARMSDAVMNYFPEGTRISQPAGGFVLWVELPQDVDGFDLARRALSQGVSIAPGTLFSASGKFRNFIRLSCARVWDARLERALVQLAKLI</sequence>
<dbReference type="SUPFAM" id="SSF46785">
    <property type="entry name" value="Winged helix' DNA-binding domain"/>
    <property type="match status" value="1"/>
</dbReference>
<dbReference type="SMART" id="SM00345">
    <property type="entry name" value="HTH_GNTR"/>
    <property type="match status" value="1"/>
</dbReference>
<keyword evidence="7" id="KW-0032">Aminotransferase</keyword>
<dbReference type="EMBL" id="JBBPCO010000004">
    <property type="protein sequence ID" value="MEK8089270.1"/>
    <property type="molecule type" value="Genomic_DNA"/>
</dbReference>
<dbReference type="PANTHER" id="PTHR46577">
    <property type="entry name" value="HTH-TYPE TRANSCRIPTIONAL REGULATORY PROTEIN GABR"/>
    <property type="match status" value="1"/>
</dbReference>
<comment type="caution">
    <text evidence="7">The sequence shown here is derived from an EMBL/GenBank/DDBJ whole genome shotgun (WGS) entry which is preliminary data.</text>
</comment>
<keyword evidence="5" id="KW-0804">Transcription</keyword>